<protein>
    <submittedName>
        <fullName evidence="1">Uncharacterized protein</fullName>
    </submittedName>
</protein>
<reference evidence="2" key="1">
    <citation type="journal article" date="2017" name="Nat. Ecol. Evol.">
        <title>Genome expansion and lineage-specific genetic innovations in the forest pathogenic fungi Armillaria.</title>
        <authorList>
            <person name="Sipos G."/>
            <person name="Prasanna A.N."/>
            <person name="Walter M.C."/>
            <person name="O'Connor E."/>
            <person name="Balint B."/>
            <person name="Krizsan K."/>
            <person name="Kiss B."/>
            <person name="Hess J."/>
            <person name="Varga T."/>
            <person name="Slot J."/>
            <person name="Riley R."/>
            <person name="Boka B."/>
            <person name="Rigling D."/>
            <person name="Barry K."/>
            <person name="Lee J."/>
            <person name="Mihaltcheva S."/>
            <person name="LaButti K."/>
            <person name="Lipzen A."/>
            <person name="Waldron R."/>
            <person name="Moloney N.M."/>
            <person name="Sperisen C."/>
            <person name="Kredics L."/>
            <person name="Vagvoelgyi C."/>
            <person name="Patrignani A."/>
            <person name="Fitzpatrick D."/>
            <person name="Nagy I."/>
            <person name="Doyle S."/>
            <person name="Anderson J.B."/>
            <person name="Grigoriev I.V."/>
            <person name="Gueldener U."/>
            <person name="Muensterkoetter M."/>
            <person name="Nagy L.G."/>
        </authorList>
    </citation>
    <scope>NUCLEOTIDE SEQUENCE [LARGE SCALE GENOMIC DNA]</scope>
    <source>
        <strain evidence="2">C18/9</strain>
    </source>
</reference>
<proteinExistence type="predicted"/>
<organism evidence="1 2">
    <name type="scientific">Armillaria ostoyae</name>
    <name type="common">Armillaria root rot fungus</name>
    <dbReference type="NCBI Taxonomy" id="47428"/>
    <lineage>
        <taxon>Eukaryota</taxon>
        <taxon>Fungi</taxon>
        <taxon>Dikarya</taxon>
        <taxon>Basidiomycota</taxon>
        <taxon>Agaricomycotina</taxon>
        <taxon>Agaricomycetes</taxon>
        <taxon>Agaricomycetidae</taxon>
        <taxon>Agaricales</taxon>
        <taxon>Marasmiineae</taxon>
        <taxon>Physalacriaceae</taxon>
        <taxon>Armillaria</taxon>
    </lineage>
</organism>
<dbReference type="EMBL" id="FUEG01000018">
    <property type="protein sequence ID" value="SJL12762.1"/>
    <property type="molecule type" value="Genomic_DNA"/>
</dbReference>
<dbReference type="Proteomes" id="UP000219338">
    <property type="component" value="Unassembled WGS sequence"/>
</dbReference>
<gene>
    <name evidence="1" type="ORF">ARMOST_16193</name>
</gene>
<name>A0A284RVH9_ARMOS</name>
<keyword evidence="2" id="KW-1185">Reference proteome</keyword>
<sequence length="129" mass="14764">MDPDNPKLDVVSYPQVLIGNVLDAFTNLDTSKILIKIKLHKSSHDPQACDEDELEWDSPEITEMDIEHAWILHVDQNKRYFAERSMDHVHTVGYFGTIGRHATFQLPAYMAHKEEIMNLKIGTNNSLSS</sequence>
<accession>A0A284RVH9</accession>
<evidence type="ECO:0000313" key="2">
    <source>
        <dbReference type="Proteomes" id="UP000219338"/>
    </source>
</evidence>
<dbReference type="AlphaFoldDB" id="A0A284RVH9"/>
<evidence type="ECO:0000313" key="1">
    <source>
        <dbReference type="EMBL" id="SJL12762.1"/>
    </source>
</evidence>